<dbReference type="AlphaFoldDB" id="A0A7D6EUF6"/>
<organism evidence="6 7">
    <name type="scientific">Thermosynechococcus sichuanensis E542</name>
    <dbReference type="NCBI Taxonomy" id="2016101"/>
    <lineage>
        <taxon>Bacteria</taxon>
        <taxon>Bacillati</taxon>
        <taxon>Cyanobacteriota</taxon>
        <taxon>Cyanophyceae</taxon>
        <taxon>Acaryochloridales</taxon>
        <taxon>Thermosynechococcaceae</taxon>
        <taxon>Thermosynechococcus</taxon>
        <taxon>Thermosynechococcus sichuanensis</taxon>
    </lineage>
</organism>
<dbReference type="KEGG" id="tsq:D3A95_01495"/>
<reference evidence="7" key="1">
    <citation type="submission" date="2018-09" db="EMBL/GenBank/DDBJ databases">
        <title>Complete genome sequence of thermophilic cyanobacteria strain Thermosynechococcus elongatus PKUAC-SCTE542.</title>
        <authorList>
            <person name="Liang Y."/>
            <person name="Tang J."/>
            <person name="Daroch M."/>
        </authorList>
    </citation>
    <scope>NUCLEOTIDE SEQUENCE [LARGE SCALE GENOMIC DNA]</scope>
    <source>
        <strain evidence="7">E542</strain>
    </source>
</reference>
<dbReference type="SUPFAM" id="SSF53474">
    <property type="entry name" value="alpha/beta-Hydrolases"/>
    <property type="match status" value="1"/>
</dbReference>
<proteinExistence type="predicted"/>
<dbReference type="PANTHER" id="PTHR10272:SF13">
    <property type="entry name" value="POLY(ETHYLENE TEREPHTHALATE) HYDROLASE"/>
    <property type="match status" value="1"/>
</dbReference>
<dbReference type="GO" id="GO:0003847">
    <property type="term" value="F:1-alkyl-2-acetylglycerophosphocholine esterase activity"/>
    <property type="evidence" value="ECO:0007669"/>
    <property type="project" value="TreeGrafter"/>
</dbReference>
<evidence type="ECO:0000259" key="5">
    <source>
        <dbReference type="Pfam" id="PF12740"/>
    </source>
</evidence>
<name>A0A7D6EUF6_9CYAN</name>
<gene>
    <name evidence="6" type="ORF">D3A95_01495</name>
</gene>
<dbReference type="Proteomes" id="UP000261812">
    <property type="component" value="Chromosome"/>
</dbReference>
<dbReference type="InterPro" id="IPR029058">
    <property type="entry name" value="AB_hydrolase_fold"/>
</dbReference>
<dbReference type="Gene3D" id="3.40.50.1820">
    <property type="entry name" value="alpha/beta hydrolase"/>
    <property type="match status" value="1"/>
</dbReference>
<evidence type="ECO:0000256" key="2">
    <source>
        <dbReference type="ARBA" id="ARBA00022963"/>
    </source>
</evidence>
<keyword evidence="3" id="KW-0443">Lipid metabolism</keyword>
<dbReference type="PANTHER" id="PTHR10272">
    <property type="entry name" value="PLATELET-ACTIVATING FACTOR ACETYLHYDROLASE"/>
    <property type="match status" value="1"/>
</dbReference>
<keyword evidence="2" id="KW-0442">Lipid degradation</keyword>
<evidence type="ECO:0000256" key="3">
    <source>
        <dbReference type="ARBA" id="ARBA00023098"/>
    </source>
</evidence>
<dbReference type="InterPro" id="IPR010802">
    <property type="entry name" value="DUF1400"/>
</dbReference>
<evidence type="ECO:0000259" key="4">
    <source>
        <dbReference type="Pfam" id="PF07176"/>
    </source>
</evidence>
<feature type="domain" description="DUF1400" evidence="4">
    <location>
        <begin position="29"/>
        <end position="156"/>
    </location>
</feature>
<keyword evidence="7" id="KW-1185">Reference proteome</keyword>
<evidence type="ECO:0000313" key="7">
    <source>
        <dbReference type="Proteomes" id="UP000261812"/>
    </source>
</evidence>
<dbReference type="RefSeq" id="WP_181495736.1">
    <property type="nucleotide sequence ID" value="NZ_CP032152.1"/>
</dbReference>
<evidence type="ECO:0000313" key="6">
    <source>
        <dbReference type="EMBL" id="QLL29685.1"/>
    </source>
</evidence>
<dbReference type="Pfam" id="PF12740">
    <property type="entry name" value="PETase"/>
    <property type="match status" value="1"/>
</dbReference>
<sequence>MAIAHTRKKWQWFSLLGVAAAFWGHASLAAEQISLVYPPFGTFNIQVNDLATFAKTGTASPELRFLIRLLPSDQEPNLREGLTTRMDLEPTTVSQFVNSPIGQNFLERIGQVIRADNDVNGGQALGEALKTAASSPSGITLLSVLQAFPGKSVKVNGELGLKAVGAFIRAVNQEQRAQDFIQRLAQLQPKTPLPASSLHPAQKGPFQWQKQKIAFTNPNRTTGPISADLYVPTGITTPTSLIVISHGLASDRTTFAYLAEHLASYGLAVLAVTHPGSDASRISSFLSGAPLDYENLPKDWAQRPLDLKFGVDAVAALVQKNPALKIDTNNVGLFGHSMGGFTVLAAAGGTVDWDAVKQRCLAAANDLFIFNISLPLQCRSLGLSDPPSKLADPRVKAVIAVNPVSSVLIGERGMANIKVPTLIVSSSKDVFAPPLEEQILPFTWLQAQPKYLAMLVPGTHFSAVGVSAAGVLPVPDDLIGPNPQLAQPFFKGVSAAFFGVFNQQNAQLRPFLSQTFVSQVAQPTFQAYWVDRINPQQLQEVLAGRLGTQPRR</sequence>
<evidence type="ECO:0000256" key="1">
    <source>
        <dbReference type="ARBA" id="ARBA00022801"/>
    </source>
</evidence>
<dbReference type="EMBL" id="CP032152">
    <property type="protein sequence ID" value="QLL29685.1"/>
    <property type="molecule type" value="Genomic_DNA"/>
</dbReference>
<dbReference type="Pfam" id="PF07176">
    <property type="entry name" value="DUF1400"/>
    <property type="match status" value="1"/>
</dbReference>
<dbReference type="GO" id="GO:0016042">
    <property type="term" value="P:lipid catabolic process"/>
    <property type="evidence" value="ECO:0007669"/>
    <property type="project" value="UniProtKB-KW"/>
</dbReference>
<protein>
    <submittedName>
        <fullName evidence="6">Alpha/beta hydrolase</fullName>
    </submittedName>
</protein>
<feature type="domain" description="PET hydrolase/cutinase-like" evidence="5">
    <location>
        <begin position="190"/>
        <end position="348"/>
    </location>
</feature>
<accession>A0A7D6EUF6</accession>
<keyword evidence="1 6" id="KW-0378">Hydrolase</keyword>
<dbReference type="InterPro" id="IPR041127">
    <property type="entry name" value="PET_hydrolase/cutinase-like"/>
</dbReference>